<dbReference type="Proteomes" id="UP000799640">
    <property type="component" value="Unassembled WGS sequence"/>
</dbReference>
<accession>A0A6G1I9X7</accession>
<feature type="region of interest" description="Disordered" evidence="1">
    <location>
        <begin position="1"/>
        <end position="107"/>
    </location>
</feature>
<feature type="compositionally biased region" description="Basic and acidic residues" evidence="1">
    <location>
        <begin position="58"/>
        <end position="75"/>
    </location>
</feature>
<keyword evidence="3" id="KW-1185">Reference proteome</keyword>
<dbReference type="AlphaFoldDB" id="A0A6G1I9X7"/>
<protein>
    <submittedName>
        <fullName evidence="2">Uncharacterized protein</fullName>
    </submittedName>
</protein>
<feature type="compositionally biased region" description="Basic and acidic residues" evidence="1">
    <location>
        <begin position="85"/>
        <end position="95"/>
    </location>
</feature>
<evidence type="ECO:0000313" key="2">
    <source>
        <dbReference type="EMBL" id="KAF2404984.1"/>
    </source>
</evidence>
<evidence type="ECO:0000256" key="1">
    <source>
        <dbReference type="SAM" id="MobiDB-lite"/>
    </source>
</evidence>
<sequence length="107" mass="11556">MADRPATPPRPTTSSSSLNSDSVYDDAPDLTPRPRQRSPEATRSLTDRRPSSPAQSSDKLDTRGRPEKGVTREAATELNGTTSEKSPHLADHKIDAASMQDVNLEDG</sequence>
<dbReference type="EMBL" id="ML996687">
    <property type="protein sequence ID" value="KAF2404984.1"/>
    <property type="molecule type" value="Genomic_DNA"/>
</dbReference>
<proteinExistence type="predicted"/>
<organism evidence="2 3">
    <name type="scientific">Trichodelitschia bisporula</name>
    <dbReference type="NCBI Taxonomy" id="703511"/>
    <lineage>
        <taxon>Eukaryota</taxon>
        <taxon>Fungi</taxon>
        <taxon>Dikarya</taxon>
        <taxon>Ascomycota</taxon>
        <taxon>Pezizomycotina</taxon>
        <taxon>Dothideomycetes</taxon>
        <taxon>Dothideomycetes incertae sedis</taxon>
        <taxon>Phaeotrichales</taxon>
        <taxon>Phaeotrichaceae</taxon>
        <taxon>Trichodelitschia</taxon>
    </lineage>
</organism>
<feature type="compositionally biased region" description="Pro residues" evidence="1">
    <location>
        <begin position="1"/>
        <end position="11"/>
    </location>
</feature>
<evidence type="ECO:0000313" key="3">
    <source>
        <dbReference type="Proteomes" id="UP000799640"/>
    </source>
</evidence>
<feature type="compositionally biased region" description="Basic and acidic residues" evidence="1">
    <location>
        <begin position="37"/>
        <end position="50"/>
    </location>
</feature>
<gene>
    <name evidence="2" type="ORF">EJ06DRAFT_501891</name>
</gene>
<name>A0A6G1I9X7_9PEZI</name>
<reference evidence="2" key="1">
    <citation type="journal article" date="2020" name="Stud. Mycol.">
        <title>101 Dothideomycetes genomes: a test case for predicting lifestyles and emergence of pathogens.</title>
        <authorList>
            <person name="Haridas S."/>
            <person name="Albert R."/>
            <person name="Binder M."/>
            <person name="Bloem J."/>
            <person name="Labutti K."/>
            <person name="Salamov A."/>
            <person name="Andreopoulos B."/>
            <person name="Baker S."/>
            <person name="Barry K."/>
            <person name="Bills G."/>
            <person name="Bluhm B."/>
            <person name="Cannon C."/>
            <person name="Castanera R."/>
            <person name="Culley D."/>
            <person name="Daum C."/>
            <person name="Ezra D."/>
            <person name="Gonzalez J."/>
            <person name="Henrissat B."/>
            <person name="Kuo A."/>
            <person name="Liang C."/>
            <person name="Lipzen A."/>
            <person name="Lutzoni F."/>
            <person name="Magnuson J."/>
            <person name="Mondo S."/>
            <person name="Nolan M."/>
            <person name="Ohm R."/>
            <person name="Pangilinan J."/>
            <person name="Park H.-J."/>
            <person name="Ramirez L."/>
            <person name="Alfaro M."/>
            <person name="Sun H."/>
            <person name="Tritt A."/>
            <person name="Yoshinaga Y."/>
            <person name="Zwiers L.-H."/>
            <person name="Turgeon B."/>
            <person name="Goodwin S."/>
            <person name="Spatafora J."/>
            <person name="Crous P."/>
            <person name="Grigoriev I."/>
        </authorList>
    </citation>
    <scope>NUCLEOTIDE SEQUENCE</scope>
    <source>
        <strain evidence="2">CBS 262.69</strain>
    </source>
</reference>